<keyword evidence="8" id="KW-0408">Iron</keyword>
<dbReference type="PANTHER" id="PTHR11601">
    <property type="entry name" value="CYSTEINE DESULFURYLASE FAMILY MEMBER"/>
    <property type="match status" value="1"/>
</dbReference>
<evidence type="ECO:0000256" key="7">
    <source>
        <dbReference type="ARBA" id="ARBA00022898"/>
    </source>
</evidence>
<evidence type="ECO:0000259" key="11">
    <source>
        <dbReference type="Pfam" id="PF00266"/>
    </source>
</evidence>
<comment type="caution">
    <text evidence="12">The sequence shown here is derived from an EMBL/GenBank/DDBJ whole genome shotgun (WGS) entry which is preliminary data.</text>
</comment>
<evidence type="ECO:0000256" key="4">
    <source>
        <dbReference type="ARBA" id="ARBA00013558"/>
    </source>
</evidence>
<comment type="similarity">
    <text evidence="3">Belongs to the class-V pyridoxal-phosphate-dependent aminotransferase family. NifS/IscS subfamily.</text>
</comment>
<dbReference type="RefSeq" id="WP_102843099.1">
    <property type="nucleotide sequence ID" value="NZ_PDZR01000006.1"/>
</dbReference>
<dbReference type="InterPro" id="IPR000192">
    <property type="entry name" value="Aminotrans_V_dom"/>
</dbReference>
<protein>
    <recommendedName>
        <fullName evidence="4">Cysteine desulfurase</fullName>
    </recommendedName>
</protein>
<evidence type="ECO:0000256" key="10">
    <source>
        <dbReference type="ARBA" id="ARBA00050776"/>
    </source>
</evidence>
<dbReference type="InterPro" id="IPR015424">
    <property type="entry name" value="PyrdxlP-dep_Trfase"/>
</dbReference>
<dbReference type="Gene3D" id="3.40.640.10">
    <property type="entry name" value="Type I PLP-dependent aspartate aminotransferase-like (Major domain)"/>
    <property type="match status" value="1"/>
</dbReference>
<comment type="catalytic activity">
    <reaction evidence="10">
        <text>(sulfur carrier)-H + L-cysteine = (sulfur carrier)-SH + L-alanine</text>
        <dbReference type="Rhea" id="RHEA:43892"/>
        <dbReference type="Rhea" id="RHEA-COMP:14737"/>
        <dbReference type="Rhea" id="RHEA-COMP:14739"/>
        <dbReference type="ChEBI" id="CHEBI:29917"/>
        <dbReference type="ChEBI" id="CHEBI:35235"/>
        <dbReference type="ChEBI" id="CHEBI:57972"/>
        <dbReference type="ChEBI" id="CHEBI:64428"/>
        <dbReference type="EC" id="2.8.1.7"/>
    </reaction>
</comment>
<evidence type="ECO:0000256" key="9">
    <source>
        <dbReference type="ARBA" id="ARBA00023014"/>
    </source>
</evidence>
<evidence type="ECO:0000256" key="8">
    <source>
        <dbReference type="ARBA" id="ARBA00023004"/>
    </source>
</evidence>
<keyword evidence="5" id="KW-0808">Transferase</keyword>
<evidence type="ECO:0000256" key="3">
    <source>
        <dbReference type="ARBA" id="ARBA00006490"/>
    </source>
</evidence>
<dbReference type="GO" id="GO:0046872">
    <property type="term" value="F:metal ion binding"/>
    <property type="evidence" value="ECO:0007669"/>
    <property type="project" value="UniProtKB-KW"/>
</dbReference>
<evidence type="ECO:0000256" key="5">
    <source>
        <dbReference type="ARBA" id="ARBA00022679"/>
    </source>
</evidence>
<dbReference type="GO" id="GO:0051536">
    <property type="term" value="F:iron-sulfur cluster binding"/>
    <property type="evidence" value="ECO:0007669"/>
    <property type="project" value="UniProtKB-KW"/>
</dbReference>
<dbReference type="PIRSF" id="PIRSF005572">
    <property type="entry name" value="NifS"/>
    <property type="match status" value="1"/>
</dbReference>
<feature type="domain" description="Aminotransferase class V" evidence="11">
    <location>
        <begin position="7"/>
        <end position="366"/>
    </location>
</feature>
<organism evidence="12 13">
    <name type="scientific">Methylocella silvestris</name>
    <dbReference type="NCBI Taxonomy" id="199596"/>
    <lineage>
        <taxon>Bacteria</taxon>
        <taxon>Pseudomonadati</taxon>
        <taxon>Pseudomonadota</taxon>
        <taxon>Alphaproteobacteria</taxon>
        <taxon>Hyphomicrobiales</taxon>
        <taxon>Beijerinckiaceae</taxon>
        <taxon>Methylocella</taxon>
    </lineage>
</organism>
<dbReference type="Gene3D" id="3.90.1150.10">
    <property type="entry name" value="Aspartate Aminotransferase, domain 1"/>
    <property type="match status" value="1"/>
</dbReference>
<dbReference type="PANTHER" id="PTHR11601:SF34">
    <property type="entry name" value="CYSTEINE DESULFURASE"/>
    <property type="match status" value="1"/>
</dbReference>
<keyword evidence="7" id="KW-0663">Pyridoxal phosphate</keyword>
<proteinExistence type="inferred from homology"/>
<name>A0A2J7TIA8_METSI</name>
<keyword evidence="9" id="KW-0411">Iron-sulfur</keyword>
<evidence type="ECO:0000256" key="1">
    <source>
        <dbReference type="ARBA" id="ARBA00001933"/>
    </source>
</evidence>
<comment type="function">
    <text evidence="2">Catalyzes the removal of elemental sulfur atoms from cysteine to produce alanine. Seems to participate in the biosynthesis of the nitrogenase metalloclusters by providing the inorganic sulfur required for the Fe-S core formation.</text>
</comment>
<dbReference type="SUPFAM" id="SSF53383">
    <property type="entry name" value="PLP-dependent transferases"/>
    <property type="match status" value="1"/>
</dbReference>
<dbReference type="EMBL" id="PDZR01000006">
    <property type="protein sequence ID" value="PNG26502.1"/>
    <property type="molecule type" value="Genomic_DNA"/>
</dbReference>
<dbReference type="GO" id="GO:0031071">
    <property type="term" value="F:cysteine desulfurase activity"/>
    <property type="evidence" value="ECO:0007669"/>
    <property type="project" value="UniProtKB-EC"/>
</dbReference>
<comment type="cofactor">
    <cofactor evidence="1">
        <name>pyridoxal 5'-phosphate</name>
        <dbReference type="ChEBI" id="CHEBI:597326"/>
    </cofactor>
</comment>
<dbReference type="Proteomes" id="UP000236286">
    <property type="component" value="Unassembled WGS sequence"/>
</dbReference>
<evidence type="ECO:0000313" key="13">
    <source>
        <dbReference type="Proteomes" id="UP000236286"/>
    </source>
</evidence>
<dbReference type="InterPro" id="IPR015422">
    <property type="entry name" value="PyrdxlP-dep_Trfase_small"/>
</dbReference>
<dbReference type="OrthoDB" id="9808002at2"/>
<dbReference type="InterPro" id="IPR016454">
    <property type="entry name" value="Cysteine_dSase"/>
</dbReference>
<evidence type="ECO:0000313" key="12">
    <source>
        <dbReference type="EMBL" id="PNG26502.1"/>
    </source>
</evidence>
<dbReference type="InterPro" id="IPR015421">
    <property type="entry name" value="PyrdxlP-dep_Trfase_major"/>
</dbReference>
<evidence type="ECO:0000256" key="2">
    <source>
        <dbReference type="ARBA" id="ARBA00003120"/>
    </source>
</evidence>
<gene>
    <name evidence="12" type="ORF">CR492_07335</name>
</gene>
<dbReference type="Gene3D" id="1.10.260.50">
    <property type="match status" value="1"/>
</dbReference>
<reference evidence="12 13" key="1">
    <citation type="submission" date="2017-10" db="EMBL/GenBank/DDBJ databases">
        <title>Genome announcement of Methylocella silvestris TVC from permafrost.</title>
        <authorList>
            <person name="Wang J."/>
            <person name="Geng K."/>
            <person name="Ul-Haque F."/>
            <person name="Crombie A.T."/>
            <person name="Street L.E."/>
            <person name="Wookey P.A."/>
            <person name="Murrell J.C."/>
            <person name="Pratscher J."/>
        </authorList>
    </citation>
    <scope>NUCLEOTIDE SEQUENCE [LARGE SCALE GENOMIC DNA]</scope>
    <source>
        <strain evidence="12 13">TVC</strain>
    </source>
</reference>
<dbReference type="AlphaFoldDB" id="A0A2J7TIA8"/>
<dbReference type="Pfam" id="PF00266">
    <property type="entry name" value="Aminotran_5"/>
    <property type="match status" value="1"/>
</dbReference>
<accession>A0A2J7TIA8</accession>
<keyword evidence="6" id="KW-0479">Metal-binding</keyword>
<sequence>MPPIRAYLDHNATTSLRPAAREAMLGVLDQPGNASSVHAEGRAARALIENARIALGAFLNAPSKAIVFASGGTEALNLALTPTLRLGALGPFDMLLVGAGEHAAVLSGHRFAPETVAIATLTPGGVIDLEELGRTLRQNQGRRILLALQAANNETGVIQPVAAAAALAHAAGGALICDAVQAAGKIDCDLAGLGADAIVVSAHKFGGPQGAAALCFRDETSHIGETMVRGGGQERGFRAGTENVAAIAGLAAALAPAREGLESSGQLSSWRDEIEAEIARFAPEVVIFGQGEERLHNTSCFAIPGIEAQLLLMRLDIEGVAVSSGSACSSGKVKRSHVLTAMRVAPDLARGAIRVSLGWDSTKADCATFVRALETGVRAVKARALRASGQMA</sequence>
<evidence type="ECO:0000256" key="6">
    <source>
        <dbReference type="ARBA" id="ARBA00022723"/>
    </source>
</evidence>